<dbReference type="Gene3D" id="3.30.450.20">
    <property type="entry name" value="PAS domain"/>
    <property type="match status" value="1"/>
</dbReference>
<dbReference type="PROSITE" id="PS50042">
    <property type="entry name" value="CNMP_BINDING_3"/>
    <property type="match status" value="1"/>
</dbReference>
<evidence type="ECO:0000256" key="2">
    <source>
        <dbReference type="ARBA" id="ARBA00023125"/>
    </source>
</evidence>
<dbReference type="InterPro" id="IPR013767">
    <property type="entry name" value="PAS_fold"/>
</dbReference>
<evidence type="ECO:0000259" key="7">
    <source>
        <dbReference type="PROSITE" id="PS51063"/>
    </source>
</evidence>
<dbReference type="SMART" id="SM00091">
    <property type="entry name" value="PAS"/>
    <property type="match status" value="1"/>
</dbReference>
<dbReference type="PROSITE" id="PS51063">
    <property type="entry name" value="HTH_CRP_2"/>
    <property type="match status" value="1"/>
</dbReference>
<dbReference type="InterPro" id="IPR012318">
    <property type="entry name" value="HTH_CRP"/>
</dbReference>
<dbReference type="EMBL" id="SDKK01000015">
    <property type="protein sequence ID" value="TYC54948.1"/>
    <property type="molecule type" value="Genomic_DNA"/>
</dbReference>
<dbReference type="SUPFAM" id="SSF51206">
    <property type="entry name" value="cAMP-binding domain-like"/>
    <property type="match status" value="1"/>
</dbReference>
<feature type="domain" description="Cyclic nucleotide-binding" evidence="5">
    <location>
        <begin position="14"/>
        <end position="119"/>
    </location>
</feature>
<dbReference type="GO" id="GO:0003677">
    <property type="term" value="F:DNA binding"/>
    <property type="evidence" value="ECO:0007669"/>
    <property type="project" value="UniProtKB-KW"/>
</dbReference>
<dbReference type="RefSeq" id="WP_148580080.1">
    <property type="nucleotide sequence ID" value="NZ_SDKK01000015.1"/>
</dbReference>
<keyword evidence="2" id="KW-0238">DNA-binding</keyword>
<dbReference type="Pfam" id="PF00989">
    <property type="entry name" value="PAS"/>
    <property type="match status" value="1"/>
</dbReference>
<feature type="coiled-coil region" evidence="4">
    <location>
        <begin position="287"/>
        <end position="314"/>
    </location>
</feature>
<name>A0A6C2CLQ3_9RHOO</name>
<dbReference type="Gene3D" id="1.10.10.10">
    <property type="entry name" value="Winged helix-like DNA-binding domain superfamily/Winged helix DNA-binding domain"/>
    <property type="match status" value="1"/>
</dbReference>
<dbReference type="CDD" id="cd00130">
    <property type="entry name" value="PAS"/>
    <property type="match status" value="1"/>
</dbReference>
<evidence type="ECO:0000259" key="5">
    <source>
        <dbReference type="PROSITE" id="PS50042"/>
    </source>
</evidence>
<dbReference type="InterPro" id="IPR036390">
    <property type="entry name" value="WH_DNA-bd_sf"/>
</dbReference>
<dbReference type="AlphaFoldDB" id="A0A6C2CLQ3"/>
<dbReference type="SMART" id="SM00419">
    <property type="entry name" value="HTH_CRP"/>
    <property type="match status" value="1"/>
</dbReference>
<proteinExistence type="predicted"/>
<dbReference type="InterPro" id="IPR050397">
    <property type="entry name" value="Env_Response_Regulators"/>
</dbReference>
<keyword evidence="1" id="KW-0805">Transcription regulation</keyword>
<keyword evidence="3" id="KW-0804">Transcription</keyword>
<protein>
    <submittedName>
        <fullName evidence="8">Crp/Fnr family transcriptional regulator</fullName>
    </submittedName>
</protein>
<gene>
    <name evidence="8" type="ORF">ETQ85_15960</name>
</gene>
<keyword evidence="4" id="KW-0175">Coiled coil</keyword>
<dbReference type="PANTHER" id="PTHR24567:SF74">
    <property type="entry name" value="HTH-TYPE TRANSCRIPTIONAL REGULATOR ARCR"/>
    <property type="match status" value="1"/>
</dbReference>
<dbReference type="SUPFAM" id="SSF55785">
    <property type="entry name" value="PYP-like sensor domain (PAS domain)"/>
    <property type="match status" value="1"/>
</dbReference>
<comment type="caution">
    <text evidence="8">The sequence shown here is derived from an EMBL/GenBank/DDBJ whole genome shotgun (WGS) entry which is preliminary data.</text>
</comment>
<accession>A0A6C2CLQ3</accession>
<evidence type="ECO:0000256" key="3">
    <source>
        <dbReference type="ARBA" id="ARBA00023163"/>
    </source>
</evidence>
<feature type="domain" description="HTH crp-type" evidence="7">
    <location>
        <begin position="148"/>
        <end position="214"/>
    </location>
</feature>
<dbReference type="PANTHER" id="PTHR24567">
    <property type="entry name" value="CRP FAMILY TRANSCRIPTIONAL REGULATORY PROTEIN"/>
    <property type="match status" value="1"/>
</dbReference>
<dbReference type="SMART" id="SM00100">
    <property type="entry name" value="cNMP"/>
    <property type="match status" value="1"/>
</dbReference>
<dbReference type="Gene3D" id="2.60.120.10">
    <property type="entry name" value="Jelly Rolls"/>
    <property type="match status" value="1"/>
</dbReference>
<dbReference type="InterPro" id="IPR036388">
    <property type="entry name" value="WH-like_DNA-bd_sf"/>
</dbReference>
<dbReference type="Pfam" id="PF00027">
    <property type="entry name" value="cNMP_binding"/>
    <property type="match status" value="1"/>
</dbReference>
<feature type="domain" description="PAS" evidence="6">
    <location>
        <begin position="311"/>
        <end position="381"/>
    </location>
</feature>
<dbReference type="GO" id="GO:0005829">
    <property type="term" value="C:cytosol"/>
    <property type="evidence" value="ECO:0007669"/>
    <property type="project" value="TreeGrafter"/>
</dbReference>
<evidence type="ECO:0000259" key="6">
    <source>
        <dbReference type="PROSITE" id="PS50112"/>
    </source>
</evidence>
<dbReference type="InterPro" id="IPR000014">
    <property type="entry name" value="PAS"/>
</dbReference>
<dbReference type="CDD" id="cd00038">
    <property type="entry name" value="CAP_ED"/>
    <property type="match status" value="1"/>
</dbReference>
<dbReference type="Pfam" id="PF13545">
    <property type="entry name" value="HTH_Crp_2"/>
    <property type="match status" value="1"/>
</dbReference>
<dbReference type="OrthoDB" id="8969464at2"/>
<reference evidence="8 9" key="1">
    <citation type="submission" date="2019-01" db="EMBL/GenBank/DDBJ databases">
        <title>Zoogloea oleivorans genome sequencing and assembly.</title>
        <authorList>
            <person name="Tancsics A."/>
            <person name="Farkas M."/>
            <person name="Kriszt B."/>
            <person name="Maroti G."/>
            <person name="Horvath B."/>
        </authorList>
    </citation>
    <scope>NUCLEOTIDE SEQUENCE [LARGE SCALE GENOMIC DNA]</scope>
    <source>
        <strain evidence="8 9">Buc</strain>
    </source>
</reference>
<evidence type="ECO:0000256" key="1">
    <source>
        <dbReference type="ARBA" id="ARBA00023015"/>
    </source>
</evidence>
<evidence type="ECO:0000313" key="8">
    <source>
        <dbReference type="EMBL" id="TYC54948.1"/>
    </source>
</evidence>
<dbReference type="InterPro" id="IPR035965">
    <property type="entry name" value="PAS-like_dom_sf"/>
</dbReference>
<dbReference type="PROSITE" id="PS50112">
    <property type="entry name" value="PAS"/>
    <property type="match status" value="1"/>
</dbReference>
<evidence type="ECO:0000256" key="4">
    <source>
        <dbReference type="SAM" id="Coils"/>
    </source>
</evidence>
<sequence>MPSSIPDSPRQNRILAALSPEEYARLADDLELVSLPEGQTLFESGDSLVFVYFPTTCIFSLISTTENGSSAELAMTGNDGLVGIPLVLGGETTNYNVIVQSAGSAYRLRAEVMCWELDQGGSLRRLALCYTQALMTQMAQSVVCNRHHSVDQQLCRWLLLSLDQMSGNQLHVTQEGISNMLGVRREAVTEAAGKLQAAGLIQYRRGNITVTDRPGLEGRVCECYGVVKAEYERLFHLLEILPSRQQRARPNPATLRQRAETRLLQAQSVAPSAPVSQWDTARLLHELQVHQIELEMHNEELRNAYDEADTLREKYADIYDFAPVGYFTLDAQGTILQINLAGAILLGIKRSQMGRSRFAASVKPESLPEFNAFLEDVLSGKARKQCEIRLMATEQRPGALVRIEAVVDEGGRECRMVVMDITRKMNSRVGDALPSARFPDPPPGNV</sequence>
<dbReference type="InterPro" id="IPR018490">
    <property type="entry name" value="cNMP-bd_dom_sf"/>
</dbReference>
<dbReference type="GO" id="GO:0003700">
    <property type="term" value="F:DNA-binding transcription factor activity"/>
    <property type="evidence" value="ECO:0007669"/>
    <property type="project" value="TreeGrafter"/>
</dbReference>
<organism evidence="8 9">
    <name type="scientific">Zoogloea oleivorans</name>
    <dbReference type="NCBI Taxonomy" id="1552750"/>
    <lineage>
        <taxon>Bacteria</taxon>
        <taxon>Pseudomonadati</taxon>
        <taxon>Pseudomonadota</taxon>
        <taxon>Betaproteobacteria</taxon>
        <taxon>Rhodocyclales</taxon>
        <taxon>Zoogloeaceae</taxon>
        <taxon>Zoogloea</taxon>
    </lineage>
</organism>
<dbReference type="Proteomes" id="UP000389128">
    <property type="component" value="Unassembled WGS sequence"/>
</dbReference>
<keyword evidence="9" id="KW-1185">Reference proteome</keyword>
<dbReference type="SUPFAM" id="SSF46785">
    <property type="entry name" value="Winged helix' DNA-binding domain"/>
    <property type="match status" value="1"/>
</dbReference>
<evidence type="ECO:0000313" key="9">
    <source>
        <dbReference type="Proteomes" id="UP000389128"/>
    </source>
</evidence>
<dbReference type="InterPro" id="IPR000595">
    <property type="entry name" value="cNMP-bd_dom"/>
</dbReference>
<dbReference type="InterPro" id="IPR014710">
    <property type="entry name" value="RmlC-like_jellyroll"/>
</dbReference>